<dbReference type="Gene3D" id="3.30.300.30">
    <property type="match status" value="1"/>
</dbReference>
<dbReference type="AlphaFoldDB" id="A0YE96"/>
<sequence>MPIHGFLGSAFKKLEYCKGKVMVSPNNSTVYSMFRSTAKWNADNLAIECGERSWTYGELLDLIDRLASVLRSEKVMAGDCIAILSENRAEYTMLQFACARIGAIASCLNSRLVVEELQYCIHLVEPQLIFVSSRFQSLLDQVVYPAAKQISMEGCLSLAASAELDQHPPLLNSEQGLLLLNTSGTTGLPKAALISHRAEIARMTTLRMDLKIDPGDAFLAWSPMNHIGGTDHTISSLMMGSAVIITDGLDIDTMCSVIGRYKIGWLLLMPATIEPILRRLAETKTRVVGVKVVGCMADLIPAAQIAEVTTALNALFVNSFGSTETGLPPATGHLIPVGEVPTDLSKKISSLCEFRLVDEDDNDVQQGEVGEALLRGPTLFSGYWNAPEVNAEAFRDGWFRMGDLLKQTKSGGFEFVGRLKYLIKTGGENVYPAEIERVLLSDSRVEEATIVRKKDSRWGEIVVAFITRNTEALTDVEIEKMCRAKLASYKRPREIYFIPIDEFPRNGSGKIIRESLEKRLESA</sequence>
<reference evidence="3 4" key="1">
    <citation type="journal article" date="2010" name="J. Bacteriol.">
        <title>Genome sequence of the oligotrophic marine Gammaproteobacterium HTCC2143, isolated from the Oregon Coast.</title>
        <authorList>
            <person name="Oh H.M."/>
            <person name="Kang I."/>
            <person name="Ferriera S."/>
            <person name="Giovannoni S.J."/>
            <person name="Cho J.C."/>
        </authorList>
    </citation>
    <scope>NUCLEOTIDE SEQUENCE [LARGE SCALE GENOMIC DNA]</scope>
    <source>
        <strain evidence="3 4">HTCC2143</strain>
    </source>
</reference>
<proteinExistence type="predicted"/>
<dbReference type="InterPro" id="IPR050237">
    <property type="entry name" value="ATP-dep_AMP-bd_enzyme"/>
</dbReference>
<evidence type="ECO:0000259" key="1">
    <source>
        <dbReference type="Pfam" id="PF00501"/>
    </source>
</evidence>
<name>A0YE96_9GAMM</name>
<evidence type="ECO:0000259" key="2">
    <source>
        <dbReference type="Pfam" id="PF13193"/>
    </source>
</evidence>
<accession>A0YE96</accession>
<dbReference type="SUPFAM" id="SSF56801">
    <property type="entry name" value="Acetyl-CoA synthetase-like"/>
    <property type="match status" value="1"/>
</dbReference>
<organism evidence="3 4">
    <name type="scientific">marine gamma proteobacterium HTCC2143</name>
    <dbReference type="NCBI Taxonomy" id="247633"/>
    <lineage>
        <taxon>Bacteria</taxon>
        <taxon>Pseudomonadati</taxon>
        <taxon>Pseudomonadota</taxon>
        <taxon>Gammaproteobacteria</taxon>
        <taxon>Cellvibrionales</taxon>
        <taxon>Spongiibacteraceae</taxon>
        <taxon>BD1-7 clade</taxon>
    </lineage>
</organism>
<dbReference type="Gene3D" id="3.40.50.12780">
    <property type="entry name" value="N-terminal domain of ligase-like"/>
    <property type="match status" value="1"/>
</dbReference>
<protein>
    <recommendedName>
        <fullName evidence="5">Long-chain fatty acid--CoA ligase</fullName>
    </recommendedName>
</protein>
<dbReference type="InterPro" id="IPR045851">
    <property type="entry name" value="AMP-bd_C_sf"/>
</dbReference>
<feature type="domain" description="AMP-binding enzyme C-terminal" evidence="2">
    <location>
        <begin position="434"/>
        <end position="510"/>
    </location>
</feature>
<gene>
    <name evidence="3" type="ORF">GP2143_02374</name>
</gene>
<dbReference type="InterPro" id="IPR020845">
    <property type="entry name" value="AMP-binding_CS"/>
</dbReference>
<dbReference type="PROSITE" id="PS00455">
    <property type="entry name" value="AMP_BINDING"/>
    <property type="match status" value="1"/>
</dbReference>
<dbReference type="InterPro" id="IPR000873">
    <property type="entry name" value="AMP-dep_synth/lig_dom"/>
</dbReference>
<dbReference type="EMBL" id="AAVT01000006">
    <property type="protein sequence ID" value="EAW30732.1"/>
    <property type="molecule type" value="Genomic_DNA"/>
</dbReference>
<keyword evidence="4" id="KW-1185">Reference proteome</keyword>
<dbReference type="PANTHER" id="PTHR43767:SF1">
    <property type="entry name" value="NONRIBOSOMAL PEPTIDE SYNTHASE PES1 (EUROFUNG)-RELATED"/>
    <property type="match status" value="1"/>
</dbReference>
<evidence type="ECO:0008006" key="5">
    <source>
        <dbReference type="Google" id="ProtNLM"/>
    </source>
</evidence>
<feature type="domain" description="AMP-dependent synthetase/ligase" evidence="1">
    <location>
        <begin position="36"/>
        <end position="384"/>
    </location>
</feature>
<dbReference type="GO" id="GO:0016878">
    <property type="term" value="F:acid-thiol ligase activity"/>
    <property type="evidence" value="ECO:0007669"/>
    <property type="project" value="UniProtKB-ARBA"/>
</dbReference>
<dbReference type="Pfam" id="PF00501">
    <property type="entry name" value="AMP-binding"/>
    <property type="match status" value="1"/>
</dbReference>
<dbReference type="InterPro" id="IPR025110">
    <property type="entry name" value="AMP-bd_C"/>
</dbReference>
<evidence type="ECO:0000313" key="4">
    <source>
        <dbReference type="Proteomes" id="UP000004931"/>
    </source>
</evidence>
<dbReference type="InterPro" id="IPR042099">
    <property type="entry name" value="ANL_N_sf"/>
</dbReference>
<evidence type="ECO:0000313" key="3">
    <source>
        <dbReference type="EMBL" id="EAW30732.1"/>
    </source>
</evidence>
<comment type="caution">
    <text evidence="3">The sequence shown here is derived from an EMBL/GenBank/DDBJ whole genome shotgun (WGS) entry which is preliminary data.</text>
</comment>
<dbReference type="STRING" id="247633.GP2143_02374"/>
<dbReference type="Pfam" id="PF13193">
    <property type="entry name" value="AMP-binding_C"/>
    <property type="match status" value="1"/>
</dbReference>
<dbReference type="OrthoDB" id="9047442at2"/>
<dbReference type="PANTHER" id="PTHR43767">
    <property type="entry name" value="LONG-CHAIN-FATTY-ACID--COA LIGASE"/>
    <property type="match status" value="1"/>
</dbReference>
<dbReference type="eggNOG" id="COG0318">
    <property type="taxonomic scope" value="Bacteria"/>
</dbReference>
<dbReference type="Proteomes" id="UP000004931">
    <property type="component" value="Unassembled WGS sequence"/>
</dbReference>